<evidence type="ECO:0000259" key="1">
    <source>
        <dbReference type="Pfam" id="PF00483"/>
    </source>
</evidence>
<feature type="domain" description="Nucleotidyl transferase" evidence="1">
    <location>
        <begin position="1"/>
        <end position="136"/>
    </location>
</feature>
<reference evidence="2 3" key="1">
    <citation type="submission" date="2021-04" db="EMBL/GenBank/DDBJ databases">
        <title>Genome analysis of Polyangium sp.</title>
        <authorList>
            <person name="Li Y."/>
            <person name="Wang J."/>
        </authorList>
    </citation>
    <scope>NUCLEOTIDE SEQUENCE [LARGE SCALE GENOMIC DNA]</scope>
    <source>
        <strain evidence="2 3">SDU14</strain>
    </source>
</reference>
<dbReference type="InterPro" id="IPR005835">
    <property type="entry name" value="NTP_transferase_dom"/>
</dbReference>
<dbReference type="AlphaFoldDB" id="A0A9X4ATG3"/>
<name>A0A9X4ATG3_9BACT</name>
<dbReference type="GO" id="GO:0016740">
    <property type="term" value="F:transferase activity"/>
    <property type="evidence" value="ECO:0007669"/>
    <property type="project" value="UniProtKB-KW"/>
</dbReference>
<evidence type="ECO:0000313" key="2">
    <source>
        <dbReference type="EMBL" id="MDC3983526.1"/>
    </source>
</evidence>
<dbReference type="Gene3D" id="3.90.550.10">
    <property type="entry name" value="Spore Coat Polysaccharide Biosynthesis Protein SpsA, Chain A"/>
    <property type="match status" value="1"/>
</dbReference>
<dbReference type="PANTHER" id="PTHR22572">
    <property type="entry name" value="SUGAR-1-PHOSPHATE GUANYL TRANSFERASE"/>
    <property type="match status" value="1"/>
</dbReference>
<protein>
    <submittedName>
        <fullName evidence="2">NTP transferase domain-containing protein</fullName>
    </submittedName>
</protein>
<dbReference type="InterPro" id="IPR029044">
    <property type="entry name" value="Nucleotide-diphossugar_trans"/>
</dbReference>
<dbReference type="Pfam" id="PF00483">
    <property type="entry name" value="NTP_transferase"/>
    <property type="match status" value="1"/>
</dbReference>
<sequence>MILCAGLGTRLRPITDELPKPLVWVGDRPLLAHIAERLARGGVRRAVLNTHHLADRFDARILGALPLDAGVVHEPKILGTAGGVAGAAAALGPGDVLVWNGDILAEVDVAALGAAHAKAVAAGALATLAVAWRHPTEARIGEGTAGIGADGSVVRLRGERFGEEVRGADFVGVQIVGERARARLPAEGCLVGDVYLPAMREGARVASFPIGGGFSDLGTATTYLEENLRWIATHGSFVGRDVHVDPAVSVVTSVLGDGVTVRGQGEVREVVAWPGATFEAPLARAIVLGSGTIVRV</sequence>
<gene>
    <name evidence="2" type="ORF">KEG57_23670</name>
</gene>
<accession>A0A9X4ATG3</accession>
<proteinExistence type="predicted"/>
<dbReference type="InterPro" id="IPR050486">
    <property type="entry name" value="Mannose-1P_guanyltransferase"/>
</dbReference>
<organism evidence="2 3">
    <name type="scientific">Polyangium jinanense</name>
    <dbReference type="NCBI Taxonomy" id="2829994"/>
    <lineage>
        <taxon>Bacteria</taxon>
        <taxon>Pseudomonadati</taxon>
        <taxon>Myxococcota</taxon>
        <taxon>Polyangia</taxon>
        <taxon>Polyangiales</taxon>
        <taxon>Polyangiaceae</taxon>
        <taxon>Polyangium</taxon>
    </lineage>
</organism>
<keyword evidence="2" id="KW-0808">Transferase</keyword>
<dbReference type="Proteomes" id="UP001151081">
    <property type="component" value="Unassembled WGS sequence"/>
</dbReference>
<keyword evidence="3" id="KW-1185">Reference proteome</keyword>
<evidence type="ECO:0000313" key="3">
    <source>
        <dbReference type="Proteomes" id="UP001151081"/>
    </source>
</evidence>
<dbReference type="SUPFAM" id="SSF53448">
    <property type="entry name" value="Nucleotide-diphospho-sugar transferases"/>
    <property type="match status" value="1"/>
</dbReference>
<comment type="caution">
    <text evidence="2">The sequence shown here is derived from an EMBL/GenBank/DDBJ whole genome shotgun (WGS) entry which is preliminary data.</text>
</comment>
<dbReference type="EMBL" id="JAGTJJ010000014">
    <property type="protein sequence ID" value="MDC3983526.1"/>
    <property type="molecule type" value="Genomic_DNA"/>
</dbReference>